<name>A0A5B9PCR9_9BACT</name>
<protein>
    <submittedName>
        <fullName evidence="2">Uncharacterized protein</fullName>
    </submittedName>
</protein>
<dbReference type="STRING" id="980251.GCA_001642875_01536"/>
<organism evidence="2 3">
    <name type="scientific">Mariniblastus fucicola</name>
    <dbReference type="NCBI Taxonomy" id="980251"/>
    <lineage>
        <taxon>Bacteria</taxon>
        <taxon>Pseudomonadati</taxon>
        <taxon>Planctomycetota</taxon>
        <taxon>Planctomycetia</taxon>
        <taxon>Pirellulales</taxon>
        <taxon>Pirellulaceae</taxon>
        <taxon>Mariniblastus</taxon>
    </lineage>
</organism>
<keyword evidence="1" id="KW-0472">Membrane</keyword>
<dbReference type="AlphaFoldDB" id="A0A5B9PCR9"/>
<dbReference type="Proteomes" id="UP000322214">
    <property type="component" value="Chromosome"/>
</dbReference>
<evidence type="ECO:0000313" key="3">
    <source>
        <dbReference type="Proteomes" id="UP000322214"/>
    </source>
</evidence>
<keyword evidence="1" id="KW-1133">Transmembrane helix</keyword>
<dbReference type="RefSeq" id="WP_075084327.1">
    <property type="nucleotide sequence ID" value="NZ_CP042912.1"/>
</dbReference>
<gene>
    <name evidence="2" type="ORF">MFFC18_27470</name>
</gene>
<proteinExistence type="predicted"/>
<dbReference type="EMBL" id="CP042912">
    <property type="protein sequence ID" value="QEG22860.1"/>
    <property type="molecule type" value="Genomic_DNA"/>
</dbReference>
<sequence>MKSHAFNSLQYLIMFGKKNVYSLAKRTAQKSEPSEFRDSMTLVGVCFAFGVLGWYLIRSIIGF</sequence>
<feature type="transmembrane region" description="Helical" evidence="1">
    <location>
        <begin position="39"/>
        <end position="57"/>
    </location>
</feature>
<dbReference type="KEGG" id="mff:MFFC18_27470"/>
<accession>A0A5B9PCR9</accession>
<keyword evidence="3" id="KW-1185">Reference proteome</keyword>
<evidence type="ECO:0000256" key="1">
    <source>
        <dbReference type="SAM" id="Phobius"/>
    </source>
</evidence>
<reference evidence="2 3" key="1">
    <citation type="submission" date="2019-08" db="EMBL/GenBank/DDBJ databases">
        <title>Deep-cultivation of Planctomycetes and their phenomic and genomic characterization uncovers novel biology.</title>
        <authorList>
            <person name="Wiegand S."/>
            <person name="Jogler M."/>
            <person name="Boedeker C."/>
            <person name="Pinto D."/>
            <person name="Vollmers J."/>
            <person name="Rivas-Marin E."/>
            <person name="Kohn T."/>
            <person name="Peeters S.H."/>
            <person name="Heuer A."/>
            <person name="Rast P."/>
            <person name="Oberbeckmann S."/>
            <person name="Bunk B."/>
            <person name="Jeske O."/>
            <person name="Meyerdierks A."/>
            <person name="Storesund J.E."/>
            <person name="Kallscheuer N."/>
            <person name="Luecker S."/>
            <person name="Lage O.M."/>
            <person name="Pohl T."/>
            <person name="Merkel B.J."/>
            <person name="Hornburger P."/>
            <person name="Mueller R.-W."/>
            <person name="Bruemmer F."/>
            <person name="Labrenz M."/>
            <person name="Spormann A.M."/>
            <person name="Op den Camp H."/>
            <person name="Overmann J."/>
            <person name="Amann R."/>
            <person name="Jetten M.S.M."/>
            <person name="Mascher T."/>
            <person name="Medema M.H."/>
            <person name="Devos D.P."/>
            <person name="Kaster A.-K."/>
            <person name="Ovreas L."/>
            <person name="Rohde M."/>
            <person name="Galperin M.Y."/>
            <person name="Jogler C."/>
        </authorList>
    </citation>
    <scope>NUCLEOTIDE SEQUENCE [LARGE SCALE GENOMIC DNA]</scope>
    <source>
        <strain evidence="2 3">FC18</strain>
    </source>
</reference>
<evidence type="ECO:0000313" key="2">
    <source>
        <dbReference type="EMBL" id="QEG22860.1"/>
    </source>
</evidence>
<keyword evidence="1" id="KW-0812">Transmembrane</keyword>